<keyword evidence="2" id="KW-1133">Transmembrane helix</keyword>
<evidence type="ECO:0000256" key="1">
    <source>
        <dbReference type="SAM" id="MobiDB-lite"/>
    </source>
</evidence>
<feature type="compositionally biased region" description="Low complexity" evidence="1">
    <location>
        <begin position="220"/>
        <end position="248"/>
    </location>
</feature>
<gene>
    <name evidence="4" type="ORF">BJ972_002750</name>
    <name evidence="5" type="ORF">ESP50_00030</name>
</gene>
<evidence type="ECO:0000256" key="3">
    <source>
        <dbReference type="SAM" id="SignalP"/>
    </source>
</evidence>
<dbReference type="Proteomes" id="UP000581087">
    <property type="component" value="Unassembled WGS sequence"/>
</dbReference>
<feature type="chain" id="PRO_5036119136" evidence="3">
    <location>
        <begin position="35"/>
        <end position="320"/>
    </location>
</feature>
<dbReference type="Gene3D" id="2.60.40.230">
    <property type="entry name" value="Neocarzinostatin-like"/>
    <property type="match status" value="1"/>
</dbReference>
<evidence type="ECO:0000313" key="5">
    <source>
        <dbReference type="EMBL" id="RXZ87633.1"/>
    </source>
</evidence>
<keyword evidence="6" id="KW-1185">Reference proteome</keyword>
<dbReference type="AlphaFoldDB" id="A0A4Q2MAZ3"/>
<organism evidence="5 6">
    <name type="scientific">Agromyces atrinae</name>
    <dbReference type="NCBI Taxonomy" id="592376"/>
    <lineage>
        <taxon>Bacteria</taxon>
        <taxon>Bacillati</taxon>
        <taxon>Actinomycetota</taxon>
        <taxon>Actinomycetes</taxon>
        <taxon>Micrococcales</taxon>
        <taxon>Microbacteriaceae</taxon>
        <taxon>Agromyces</taxon>
    </lineage>
</organism>
<feature type="signal peptide" evidence="3">
    <location>
        <begin position="1"/>
        <end position="34"/>
    </location>
</feature>
<keyword evidence="2" id="KW-0812">Transmembrane</keyword>
<name>A0A4Q2MAZ3_9MICO</name>
<reference evidence="4 7" key="2">
    <citation type="submission" date="2020-07" db="EMBL/GenBank/DDBJ databases">
        <title>Sequencing the genomes of 1000 actinobacteria strains.</title>
        <authorList>
            <person name="Klenk H.-P."/>
        </authorList>
    </citation>
    <scope>NUCLEOTIDE SEQUENCE [LARGE SCALE GENOMIC DNA]</scope>
    <source>
        <strain evidence="4 7">DSM 23870</strain>
    </source>
</reference>
<evidence type="ECO:0000313" key="6">
    <source>
        <dbReference type="Proteomes" id="UP000292686"/>
    </source>
</evidence>
<sequence>MRSPAHTPSRRRSIGSRFGALVATLALGAGIAIAAPTAAWAAPSVSVTVEGRADLQNVADPEYLTELRLTGSGFQSIQGGHGGIYVGFGWVSGDGWRPSSGGITGQDYRYVPDDESNPVGYLLFVTFPGSDTAYAANGGEVAADGSWSSTISVPGARFESYDREGKPTAVDCLEVQCGIITFGAHGVKNANNETFTPIDFRGLYGEDDGAAAAPVEGTDAGAATAPDAAAAPAATAAPTATPTPTPTTLSRTVYEEASGDTEAAAAQQHLVQTMMWVVIGIGVIAVAALAFLVWAVVSGRRRARAVAVPAGPTPETDDAA</sequence>
<dbReference type="PROSITE" id="PS51318">
    <property type="entry name" value="TAT"/>
    <property type="match status" value="1"/>
</dbReference>
<reference evidence="5 6" key="1">
    <citation type="submission" date="2019-01" db="EMBL/GenBank/DDBJ databases">
        <title>Agromyces.</title>
        <authorList>
            <person name="Li J."/>
        </authorList>
    </citation>
    <scope>NUCLEOTIDE SEQUENCE [LARGE SCALE GENOMIC DNA]</scope>
    <source>
        <strain evidence="5 6">DSM 23870</strain>
    </source>
</reference>
<dbReference type="Proteomes" id="UP000292686">
    <property type="component" value="Unassembled WGS sequence"/>
</dbReference>
<feature type="region of interest" description="Disordered" evidence="1">
    <location>
        <begin position="220"/>
        <end position="249"/>
    </location>
</feature>
<keyword evidence="3" id="KW-0732">Signal</keyword>
<comment type="caution">
    <text evidence="5">The sequence shown here is derived from an EMBL/GenBank/DDBJ whole genome shotgun (WGS) entry which is preliminary data.</text>
</comment>
<dbReference type="OrthoDB" id="4775562at2"/>
<protein>
    <submittedName>
        <fullName evidence="5">Uncharacterized protein</fullName>
    </submittedName>
</protein>
<keyword evidence="2" id="KW-0472">Membrane</keyword>
<evidence type="ECO:0000256" key="2">
    <source>
        <dbReference type="SAM" id="Phobius"/>
    </source>
</evidence>
<dbReference type="EMBL" id="SDPM01000001">
    <property type="protein sequence ID" value="RXZ87633.1"/>
    <property type="molecule type" value="Genomic_DNA"/>
</dbReference>
<dbReference type="RefSeq" id="WP_129171871.1">
    <property type="nucleotide sequence ID" value="NZ_JACCBI010000001.1"/>
</dbReference>
<evidence type="ECO:0000313" key="4">
    <source>
        <dbReference type="EMBL" id="NYD68231.1"/>
    </source>
</evidence>
<dbReference type="EMBL" id="JACCBI010000001">
    <property type="protein sequence ID" value="NYD68231.1"/>
    <property type="molecule type" value="Genomic_DNA"/>
</dbReference>
<proteinExistence type="predicted"/>
<accession>A0A4Q2MAZ3</accession>
<feature type="transmembrane region" description="Helical" evidence="2">
    <location>
        <begin position="274"/>
        <end position="297"/>
    </location>
</feature>
<dbReference type="InterPro" id="IPR006311">
    <property type="entry name" value="TAT_signal"/>
</dbReference>
<evidence type="ECO:0000313" key="7">
    <source>
        <dbReference type="Proteomes" id="UP000581087"/>
    </source>
</evidence>